<comment type="similarity">
    <text evidence="5">Belongs to the class I-like SAM-binding methyltransferase superfamily. Protein arginine N-methyltransferase family. PRMT7 subfamily.</text>
</comment>
<proteinExistence type="inferred from homology"/>
<dbReference type="AlphaFoldDB" id="A0A0L8IF92"/>
<evidence type="ECO:0000256" key="2">
    <source>
        <dbReference type="ARBA" id="ARBA00022679"/>
    </source>
</evidence>
<dbReference type="OrthoDB" id="412876at2759"/>
<evidence type="ECO:0000256" key="3">
    <source>
        <dbReference type="ARBA" id="ARBA00022691"/>
    </source>
</evidence>
<sequence length="695" mass="78880">MLKSVLTAFQLRSTMSIFVSQFNPLLGKNEWVLQDENYDYHQEIARSSYADMLHDTERNQKYFKALKKAIEQRRRMNEPVNVLDIGTGTGLLSMMAAKCGADSITACEAFTPMAECAKKVIKRNGFEDKIKLIPKRSTELTVGEGKDMLQKANILVTEVFDTELIGEGALGTYYHALQYLLEPNCSVVPHSARVYVQLAQCPLGRNWNEIQPITIDKTKSISVPKEMHNCSGALYLHDLQLNQLHQSKFQLITDPITVFCFDFSDKEKLVTDKNLNSAEPFNAKSLAHITANSSGTIDTLFMWWDLDMDKEGEILLSCAPYWAHPEKKEVQWRDHWMQAIYYPSKYITVEAGEEVSLTSCHDEYSWWFDVSTKKEPQESISDVLPVCSCGIHLTYGRNRLGMLNDPVRNQVYVNELKKVINKDTVCLSIGDGSLIPLIAAKLGAKKVFAVETHKHNHQIIESFIKSNNAEGVITLLDKIPTKQQFDLMKVDIAIGEPSFNSCLLPWHNLHFWYILSELSSTLACYPNKMKIFGMAMQFRDLSKIRSAVKTCEGFCLEEFDSMIEDSSLRVDRNIEAEVLWEYLGKALSEPLEIASFDLSSIFKENKVYKEHTLTFTRTGTCNGIAFWVEFQYGNVTISTGITNSEEKASDGYVTWDKHTRQGVHLLNQPIDATSNGKFAVTLTFHPKSGQINIEF</sequence>
<evidence type="ECO:0000256" key="4">
    <source>
        <dbReference type="ARBA" id="ARBA00022737"/>
    </source>
</evidence>
<protein>
    <recommendedName>
        <fullName evidence="5">Protein arginine N-methyltransferase</fullName>
        <ecNumber evidence="5">2.1.1.-</ecNumber>
    </recommendedName>
</protein>
<dbReference type="CDD" id="cd02440">
    <property type="entry name" value="AdoMet_MTases"/>
    <property type="match status" value="1"/>
</dbReference>
<feature type="domain" description="Protein arginine N-methyltransferase" evidence="7">
    <location>
        <begin position="531"/>
        <end position="688"/>
    </location>
</feature>
<dbReference type="FunFam" id="3.40.50.150:FF:000070">
    <property type="entry name" value="Protein arginine N-methyltransferase 7"/>
    <property type="match status" value="1"/>
</dbReference>
<dbReference type="Gene3D" id="3.40.50.150">
    <property type="entry name" value="Vaccinia Virus protein VP39"/>
    <property type="match status" value="2"/>
</dbReference>
<dbReference type="InterPro" id="IPR014644">
    <property type="entry name" value="MeTrfase_PRMT7"/>
</dbReference>
<dbReference type="Gene3D" id="2.70.160.11">
    <property type="entry name" value="Hnrnp arginine n-methyltransferase1"/>
    <property type="match status" value="2"/>
</dbReference>
<dbReference type="PROSITE" id="PS51678">
    <property type="entry name" value="SAM_MT_PRMT"/>
    <property type="match status" value="2"/>
</dbReference>
<reference evidence="8" key="1">
    <citation type="submission" date="2015-07" db="EMBL/GenBank/DDBJ databases">
        <title>MeaNS - Measles Nucleotide Surveillance Program.</title>
        <authorList>
            <person name="Tran T."/>
            <person name="Druce J."/>
        </authorList>
    </citation>
    <scope>NUCLEOTIDE SEQUENCE</scope>
    <source>
        <strain evidence="8">UCB-OBI-ISO-001</strain>
        <tissue evidence="8">Gonad</tissue>
    </source>
</reference>
<dbReference type="Pfam" id="PF22528">
    <property type="entry name" value="PRMT_C"/>
    <property type="match status" value="2"/>
</dbReference>
<keyword evidence="4" id="KW-0677">Repeat</keyword>
<dbReference type="PIRSF" id="PIRSF036946">
    <property type="entry name" value="Arg_N-mtase"/>
    <property type="match status" value="1"/>
</dbReference>
<dbReference type="STRING" id="37653.A0A0L8IF92"/>
<dbReference type="PANTHER" id="PTHR11006:SF4">
    <property type="entry name" value="PROTEIN ARGININE N-METHYLTRANSFERASE 7"/>
    <property type="match status" value="1"/>
</dbReference>
<comment type="function">
    <text evidence="5">Arginine methyltransferase that can both catalyze the formation of omega-N monomethylarginine (MMA) and symmetrical dimethylarginine (sDMA).</text>
</comment>
<name>A0A0L8IF92_OCTBM</name>
<dbReference type="OMA" id="CHHDEYS"/>
<dbReference type="Pfam" id="PF06325">
    <property type="entry name" value="PrmA"/>
    <property type="match status" value="1"/>
</dbReference>
<organism evidence="8">
    <name type="scientific">Octopus bimaculoides</name>
    <name type="common">California two-spotted octopus</name>
    <dbReference type="NCBI Taxonomy" id="37653"/>
    <lineage>
        <taxon>Eukaryota</taxon>
        <taxon>Metazoa</taxon>
        <taxon>Spiralia</taxon>
        <taxon>Lophotrochozoa</taxon>
        <taxon>Mollusca</taxon>
        <taxon>Cephalopoda</taxon>
        <taxon>Coleoidea</taxon>
        <taxon>Octopodiformes</taxon>
        <taxon>Octopoda</taxon>
        <taxon>Incirrata</taxon>
        <taxon>Octopodidae</taxon>
        <taxon>Octopus</taxon>
    </lineage>
</organism>
<dbReference type="KEGG" id="obi:106869174"/>
<dbReference type="PANTHER" id="PTHR11006">
    <property type="entry name" value="PROTEIN ARGININE N-METHYLTRANSFERASE"/>
    <property type="match status" value="1"/>
</dbReference>
<keyword evidence="1 6" id="KW-0489">Methyltransferase</keyword>
<dbReference type="EC" id="2.1.1.-" evidence="5"/>
<feature type="domain" description="Protein arginine N-methyltransferase" evidence="7">
    <location>
        <begin position="248"/>
        <end position="359"/>
    </location>
</feature>
<evidence type="ECO:0000256" key="1">
    <source>
        <dbReference type="ARBA" id="ARBA00022603"/>
    </source>
</evidence>
<dbReference type="InterPro" id="IPR029063">
    <property type="entry name" value="SAM-dependent_MTases_sf"/>
</dbReference>
<dbReference type="EMBL" id="KQ415846">
    <property type="protein sequence ID" value="KOG00151.1"/>
    <property type="molecule type" value="Genomic_DNA"/>
</dbReference>
<gene>
    <name evidence="8" type="ORF">OCBIM_22007687mg</name>
</gene>
<keyword evidence="3 6" id="KW-0949">S-adenosyl-L-methionine</keyword>
<dbReference type="SUPFAM" id="SSF53335">
    <property type="entry name" value="S-adenosyl-L-methionine-dependent methyltransferases"/>
    <property type="match status" value="2"/>
</dbReference>
<dbReference type="InterPro" id="IPR025799">
    <property type="entry name" value="Arg_MeTrfase"/>
</dbReference>
<evidence type="ECO:0000313" key="8">
    <source>
        <dbReference type="EMBL" id="KOG00151.1"/>
    </source>
</evidence>
<accession>A0A0L8IF92</accession>
<keyword evidence="2 6" id="KW-0808">Transferase</keyword>
<evidence type="ECO:0000256" key="5">
    <source>
        <dbReference type="PIRNR" id="PIRNR036946"/>
    </source>
</evidence>
<evidence type="ECO:0000259" key="7">
    <source>
        <dbReference type="Pfam" id="PF22528"/>
    </source>
</evidence>
<dbReference type="InterPro" id="IPR055135">
    <property type="entry name" value="PRMT_dom"/>
</dbReference>
<dbReference type="GO" id="GO:0016274">
    <property type="term" value="F:protein-arginine N-methyltransferase activity"/>
    <property type="evidence" value="ECO:0007669"/>
    <property type="project" value="InterPro"/>
</dbReference>
<dbReference type="GO" id="GO:0042054">
    <property type="term" value="F:histone methyltransferase activity"/>
    <property type="evidence" value="ECO:0007669"/>
    <property type="project" value="TreeGrafter"/>
</dbReference>
<evidence type="ECO:0000256" key="6">
    <source>
        <dbReference type="PROSITE-ProRule" id="PRU01015"/>
    </source>
</evidence>
<dbReference type="GO" id="GO:0032259">
    <property type="term" value="P:methylation"/>
    <property type="evidence" value="ECO:0007669"/>
    <property type="project" value="UniProtKB-KW"/>
</dbReference>
<dbReference type="FunFam" id="3.40.50.150:FF:000071">
    <property type="entry name" value="Protein arginine N-methyltransferase 7"/>
    <property type="match status" value="1"/>
</dbReference>